<accession>A0ABS1EGM2</accession>
<dbReference type="Proteomes" id="UP000635316">
    <property type="component" value="Unassembled WGS sequence"/>
</dbReference>
<gene>
    <name evidence="2" type="ORF">JHL22_13120</name>
</gene>
<comment type="caution">
    <text evidence="2">The sequence shown here is derived from an EMBL/GenBank/DDBJ whole genome shotgun (WGS) entry which is preliminary data.</text>
</comment>
<sequence>MKKTGLLAITMMMLAGCASQGGNLAQDSSVTRYMCNKVTAGADMQNGTQAPSEQTYPCTQEEFESMNKVYHSLDALKKSL</sequence>
<proteinExistence type="predicted"/>
<protein>
    <recommendedName>
        <fullName evidence="4">Lipoprotein</fullName>
    </recommendedName>
</protein>
<evidence type="ECO:0000313" key="3">
    <source>
        <dbReference type="Proteomes" id="UP000635316"/>
    </source>
</evidence>
<feature type="signal peptide" evidence="1">
    <location>
        <begin position="1"/>
        <end position="21"/>
    </location>
</feature>
<evidence type="ECO:0000256" key="1">
    <source>
        <dbReference type="SAM" id="SignalP"/>
    </source>
</evidence>
<evidence type="ECO:0008006" key="4">
    <source>
        <dbReference type="Google" id="ProtNLM"/>
    </source>
</evidence>
<organism evidence="2 3">
    <name type="scientific">Advenella mandrilli</name>
    <dbReference type="NCBI Taxonomy" id="2800330"/>
    <lineage>
        <taxon>Bacteria</taxon>
        <taxon>Pseudomonadati</taxon>
        <taxon>Pseudomonadota</taxon>
        <taxon>Betaproteobacteria</taxon>
        <taxon>Burkholderiales</taxon>
        <taxon>Alcaligenaceae</taxon>
    </lineage>
</organism>
<dbReference type="RefSeq" id="WP_200238333.1">
    <property type="nucleotide sequence ID" value="NZ_JAENGP010000015.1"/>
</dbReference>
<reference evidence="2 3" key="1">
    <citation type="submission" date="2020-12" db="EMBL/GenBank/DDBJ databases">
        <authorList>
            <person name="Lu T."/>
            <person name="Wang Q."/>
            <person name="Han X."/>
        </authorList>
    </citation>
    <scope>NUCLEOTIDE SEQUENCE [LARGE SCALE GENOMIC DNA]</scope>
    <source>
        <strain evidence="2 3">WQ 585</strain>
    </source>
</reference>
<dbReference type="PROSITE" id="PS51257">
    <property type="entry name" value="PROKAR_LIPOPROTEIN"/>
    <property type="match status" value="1"/>
</dbReference>
<keyword evidence="1" id="KW-0732">Signal</keyword>
<keyword evidence="3" id="KW-1185">Reference proteome</keyword>
<name>A0ABS1EGM2_9BURK</name>
<dbReference type="EMBL" id="JAENGP010000015">
    <property type="protein sequence ID" value="MBK1782153.1"/>
    <property type="molecule type" value="Genomic_DNA"/>
</dbReference>
<feature type="chain" id="PRO_5046622451" description="Lipoprotein" evidence="1">
    <location>
        <begin position="22"/>
        <end position="80"/>
    </location>
</feature>
<evidence type="ECO:0000313" key="2">
    <source>
        <dbReference type="EMBL" id="MBK1782153.1"/>
    </source>
</evidence>